<dbReference type="PRINTS" id="PR00081">
    <property type="entry name" value="GDHRDH"/>
</dbReference>
<comment type="similarity">
    <text evidence="1">Belongs to the short-chain dehydrogenases/reductases (SDR) family.</text>
</comment>
<dbReference type="PRINTS" id="PR00080">
    <property type="entry name" value="SDRFAMILY"/>
</dbReference>
<evidence type="ECO:0000256" key="1">
    <source>
        <dbReference type="ARBA" id="ARBA00006484"/>
    </source>
</evidence>
<dbReference type="Pfam" id="PF13561">
    <property type="entry name" value="adh_short_C2"/>
    <property type="match status" value="1"/>
</dbReference>
<dbReference type="InterPro" id="IPR036291">
    <property type="entry name" value="NAD(P)-bd_dom_sf"/>
</dbReference>
<dbReference type="GO" id="GO:0004090">
    <property type="term" value="F:carbonyl reductase (NADPH) activity"/>
    <property type="evidence" value="ECO:0007669"/>
    <property type="project" value="TreeGrafter"/>
</dbReference>
<dbReference type="PANTHER" id="PTHR43943:SF2">
    <property type="entry name" value="DEHYDROGENASE_REDUCTASE 4"/>
    <property type="match status" value="1"/>
</dbReference>
<sequence>MSDKTPTFYPNRFEGKVAVITASTAGIGYEAARRIALEGGEVVLSSRKQDNVEKAVAQLQKELQERKLKDSKGKPFVPKVSGISCHVSSADQRKRLVEFSTLNFARKIDVLVSNAAVSPHYGHTIDTEGSVVEKIMDVNLNSSLYLVQDFKNHMNEGGNIVFVGSLLGYMPMSPIGMYAVSKIALAGLTRALAIDLYSENKIRVNCVAPGVIKTEFSRPLWEPISEARRSDECALGRVGLPEEVAGPIAFLCSNDASYITGETVVISGGVVHSRL</sequence>
<dbReference type="PANTHER" id="PTHR43943">
    <property type="entry name" value="DEHYDROGENASE/REDUCTASE (SDR FAMILY) MEMBER 4"/>
    <property type="match status" value="1"/>
</dbReference>
<dbReference type="EMBL" id="MK265890">
    <property type="protein sequence ID" value="AZL94613.1"/>
    <property type="molecule type" value="mRNA"/>
</dbReference>
<name>A0A3Q8UC05_9APIC</name>
<dbReference type="FunFam" id="3.40.50.720:FF:000084">
    <property type="entry name" value="Short-chain dehydrogenase reductase"/>
    <property type="match status" value="1"/>
</dbReference>
<accession>A0A3Q8UC05</accession>
<proteinExistence type="evidence at transcript level"/>
<dbReference type="SUPFAM" id="SSF51735">
    <property type="entry name" value="NAD(P)-binding Rossmann-fold domains"/>
    <property type="match status" value="1"/>
</dbReference>
<dbReference type="PROSITE" id="PS00061">
    <property type="entry name" value="ADH_SHORT"/>
    <property type="match status" value="1"/>
</dbReference>
<evidence type="ECO:0000313" key="3">
    <source>
        <dbReference type="EMBL" id="AZL94614.1"/>
    </source>
</evidence>
<dbReference type="EMBL" id="MK265926">
    <property type="protein sequence ID" value="AZL94614.1"/>
    <property type="molecule type" value="mRNA"/>
</dbReference>
<dbReference type="InterPro" id="IPR002347">
    <property type="entry name" value="SDR_fam"/>
</dbReference>
<evidence type="ECO:0000313" key="2">
    <source>
        <dbReference type="EMBL" id="AZL94613.1"/>
    </source>
</evidence>
<protein>
    <submittedName>
        <fullName evidence="3">Dehydrogenase/reductase 4</fullName>
    </submittedName>
</protein>
<dbReference type="AlphaFoldDB" id="A0A3Q8UC05"/>
<organism evidence="3">
    <name type="scientific">Nephromyces sp. MMRI</name>
    <dbReference type="NCBI Taxonomy" id="2496275"/>
    <lineage>
        <taxon>Eukaryota</taxon>
        <taxon>Sar</taxon>
        <taxon>Alveolata</taxon>
        <taxon>Apicomplexa</taxon>
        <taxon>Aconoidasida</taxon>
        <taxon>Nephromycida</taxon>
        <taxon>Nephromyces</taxon>
    </lineage>
</organism>
<reference evidence="3" key="1">
    <citation type="journal article" date="2018" name="Genome Biol. Evol.">
        <title>Nephromyces encodes a urate metabolism pathway and predicted peroxisomes, demonstrating these are not ancient losses of apicomplexans.</title>
        <authorList>
            <person name="Paight C."/>
            <person name="Slamovits C.H."/>
            <person name="Saffo M.B."/>
            <person name="Lane C.E."/>
        </authorList>
    </citation>
    <scope>NUCLEOTIDE SEQUENCE</scope>
    <source>
        <strain evidence="2">Neph121</strain>
        <strain evidence="3">Neph157</strain>
    </source>
</reference>
<dbReference type="Gene3D" id="3.40.50.720">
    <property type="entry name" value="NAD(P)-binding Rossmann-like Domain"/>
    <property type="match status" value="1"/>
</dbReference>
<dbReference type="InterPro" id="IPR020904">
    <property type="entry name" value="Sc_DH/Rdtase_CS"/>
</dbReference>